<reference evidence="6 7" key="1">
    <citation type="submission" date="2018-08" db="EMBL/GenBank/DDBJ databases">
        <title>A genome reference for cultivated species of the human gut microbiota.</title>
        <authorList>
            <person name="Zou Y."/>
            <person name="Xue W."/>
            <person name="Luo G."/>
        </authorList>
    </citation>
    <scope>NUCLEOTIDE SEQUENCE [LARGE SCALE GENOMIC DNA]</scope>
    <source>
        <strain evidence="6 7">AF14-49</strain>
    </source>
</reference>
<keyword evidence="4" id="KW-0676">Redox-active center</keyword>
<dbReference type="PROSITE" id="PS51257">
    <property type="entry name" value="PROKAR_LIPOPROTEIN"/>
    <property type="match status" value="1"/>
</dbReference>
<dbReference type="AlphaFoldDB" id="A0A412X4N8"/>
<dbReference type="PANTHER" id="PTHR42852">
    <property type="entry name" value="THIOL:DISULFIDE INTERCHANGE PROTEIN DSBE"/>
    <property type="match status" value="1"/>
</dbReference>
<dbReference type="InterPro" id="IPR036249">
    <property type="entry name" value="Thioredoxin-like_sf"/>
</dbReference>
<dbReference type="GO" id="GO:0017004">
    <property type="term" value="P:cytochrome complex assembly"/>
    <property type="evidence" value="ECO:0007669"/>
    <property type="project" value="UniProtKB-KW"/>
</dbReference>
<evidence type="ECO:0000313" key="6">
    <source>
        <dbReference type="EMBL" id="RGV35794.1"/>
    </source>
</evidence>
<comment type="caution">
    <text evidence="6">The sequence shown here is derived from an EMBL/GenBank/DDBJ whole genome shotgun (WGS) entry which is preliminary data.</text>
</comment>
<gene>
    <name evidence="6" type="ORF">DWW18_03150</name>
</gene>
<evidence type="ECO:0000256" key="4">
    <source>
        <dbReference type="ARBA" id="ARBA00023284"/>
    </source>
</evidence>
<dbReference type="PROSITE" id="PS51352">
    <property type="entry name" value="THIOREDOXIN_2"/>
    <property type="match status" value="1"/>
</dbReference>
<organism evidence="6 7">
    <name type="scientific">Butyricimonas virosa</name>
    <dbReference type="NCBI Taxonomy" id="544645"/>
    <lineage>
        <taxon>Bacteria</taxon>
        <taxon>Pseudomonadati</taxon>
        <taxon>Bacteroidota</taxon>
        <taxon>Bacteroidia</taxon>
        <taxon>Bacteroidales</taxon>
        <taxon>Odoribacteraceae</taxon>
        <taxon>Butyricimonas</taxon>
    </lineage>
</organism>
<dbReference type="GO" id="GO:0030313">
    <property type="term" value="C:cell envelope"/>
    <property type="evidence" value="ECO:0007669"/>
    <property type="project" value="UniProtKB-SubCell"/>
</dbReference>
<dbReference type="InterPro" id="IPR013766">
    <property type="entry name" value="Thioredoxin_domain"/>
</dbReference>
<keyword evidence="2" id="KW-0201">Cytochrome c-type biogenesis</keyword>
<dbReference type="InterPro" id="IPR050553">
    <property type="entry name" value="Thioredoxin_ResA/DsbE_sf"/>
</dbReference>
<feature type="domain" description="Thioredoxin" evidence="5">
    <location>
        <begin position="309"/>
        <end position="449"/>
    </location>
</feature>
<dbReference type="InterPro" id="IPR013740">
    <property type="entry name" value="Redoxin"/>
</dbReference>
<dbReference type="SUPFAM" id="SSF52833">
    <property type="entry name" value="Thioredoxin-like"/>
    <property type="match status" value="1"/>
</dbReference>
<dbReference type="STRING" id="1121130.GCA_000519105_02168"/>
<evidence type="ECO:0000259" key="5">
    <source>
        <dbReference type="PROSITE" id="PS51352"/>
    </source>
</evidence>
<dbReference type="Proteomes" id="UP000283589">
    <property type="component" value="Unassembled WGS sequence"/>
</dbReference>
<keyword evidence="3" id="KW-1015">Disulfide bond</keyword>
<dbReference type="EMBL" id="QRZA01000003">
    <property type="protein sequence ID" value="RGV35794.1"/>
    <property type="molecule type" value="Genomic_DNA"/>
</dbReference>
<dbReference type="CDD" id="cd02966">
    <property type="entry name" value="TlpA_like_family"/>
    <property type="match status" value="1"/>
</dbReference>
<evidence type="ECO:0000256" key="1">
    <source>
        <dbReference type="ARBA" id="ARBA00004196"/>
    </source>
</evidence>
<protein>
    <submittedName>
        <fullName evidence="6">TlpA family protein disulfide reductase</fullName>
    </submittedName>
</protein>
<dbReference type="Pfam" id="PF08534">
    <property type="entry name" value="Redoxin"/>
    <property type="match status" value="1"/>
</dbReference>
<name>A0A412X4N8_9BACT</name>
<comment type="subcellular location">
    <subcellularLocation>
        <location evidence="1">Cell envelope</location>
    </subcellularLocation>
</comment>
<proteinExistence type="predicted"/>
<dbReference type="PANTHER" id="PTHR42852:SF6">
    <property type="entry name" value="THIOL:DISULFIDE INTERCHANGE PROTEIN DSBE"/>
    <property type="match status" value="1"/>
</dbReference>
<sequence>MRSFLFIILLSIACSCSQKNNDDIVVDFKVENMTYSKVAIVVSPEMIKEMELDKHGKATCTLQGDVIYARLFYGEEAKNVFFRKGDRVTISFDANNFKDGMKFEGKNAPVIEYLNSITYAPINPPDYERSLNGIINLANEKIDEATALLKARKLETTNPEFVKQEEGRIKYSYLVSLVMYPMGHIMFDTTYRPNEEYYSTLEQYVQEDESLIDLDIYREFIIESALILGSKDKEISGIYNKNVARMKYIAQHFKNDKLKQSLLNEIAVRQIKKNGINNITELENIYNTYVTDPTLRAAYKTEYDKWNIAVAGKLSPDFEAKDINGKTYSLKDFKGKYLYIDMWATWCGPCKREMPYLKELEKKMEGKNITFLGLSTDEDKAAWEKMVKSGELSGVQLLLGRGSQFQRDYNINGIPHFILIDPDGKIINPKTVRPSSPDAEKILNALPNI</sequence>
<dbReference type="RefSeq" id="WP_118258795.1">
    <property type="nucleotide sequence ID" value="NZ_CAJUBB010000001.1"/>
</dbReference>
<dbReference type="Gene3D" id="3.40.30.10">
    <property type="entry name" value="Glutaredoxin"/>
    <property type="match status" value="1"/>
</dbReference>
<evidence type="ECO:0000256" key="3">
    <source>
        <dbReference type="ARBA" id="ARBA00023157"/>
    </source>
</evidence>
<accession>A0A412X4N8</accession>
<dbReference type="GO" id="GO:0016491">
    <property type="term" value="F:oxidoreductase activity"/>
    <property type="evidence" value="ECO:0007669"/>
    <property type="project" value="InterPro"/>
</dbReference>
<evidence type="ECO:0000256" key="2">
    <source>
        <dbReference type="ARBA" id="ARBA00022748"/>
    </source>
</evidence>
<evidence type="ECO:0000313" key="7">
    <source>
        <dbReference type="Proteomes" id="UP000283589"/>
    </source>
</evidence>